<sequence>MTHDALEWRRALRSVRAMVDGSDEIVCTPERLAIPPSSREGFYRLVSEIQEGLVEEAAGSDLARSESLAARCRAVKKRIEDASGLSELALPASVGHYIESPRRALEKTLFCCVMDCLQTGEDQRALYRNACGALDRAHASLARYAYEFWTYFGVVAALDPVRFWLVESPDTVQTFATPAERIVVGHQVTSPERRIPDAVFETKSGRLFAFKNEPARELDFYGLRIRRRRDMSLGGNSADQLAHRVLMLYELESIASIPLLADRDKLMIRPVDLMVEVLSQKEMAKPSFASHVASRYRAVPSRRSVCVVTLEEGASFPAEFEADLTLPARDLVFVGSEERRLEDIARLLDDAALQVEQPA</sequence>
<evidence type="ECO:0000313" key="1">
    <source>
        <dbReference type="EMBL" id="RNL48461.1"/>
    </source>
</evidence>
<dbReference type="EMBL" id="QICD01000002">
    <property type="protein sequence ID" value="RNL48461.1"/>
    <property type="molecule type" value="Genomic_DNA"/>
</dbReference>
<accession>A0A3N0BJV3</accession>
<dbReference type="Proteomes" id="UP000278632">
    <property type="component" value="Unassembled WGS sequence"/>
</dbReference>
<dbReference type="RefSeq" id="WP_123191379.1">
    <property type="nucleotide sequence ID" value="NZ_QICD01000002.1"/>
</dbReference>
<organism evidence="1 2">
    <name type="scientific">Paraeggerthella hongkongensis</name>
    <dbReference type="NCBI Taxonomy" id="230658"/>
    <lineage>
        <taxon>Bacteria</taxon>
        <taxon>Bacillati</taxon>
        <taxon>Actinomycetota</taxon>
        <taxon>Coriobacteriia</taxon>
        <taxon>Eggerthellales</taxon>
        <taxon>Eggerthellaceae</taxon>
        <taxon>Paraeggerthella</taxon>
    </lineage>
</organism>
<gene>
    <name evidence="1" type="ORF">DMP08_02320</name>
</gene>
<evidence type="ECO:0000313" key="2">
    <source>
        <dbReference type="Proteomes" id="UP000278632"/>
    </source>
</evidence>
<keyword evidence="2" id="KW-1185">Reference proteome</keyword>
<protein>
    <submittedName>
        <fullName evidence="1">Uncharacterized protein</fullName>
    </submittedName>
</protein>
<reference evidence="2" key="1">
    <citation type="submission" date="2018-05" db="EMBL/GenBank/DDBJ databases">
        <title>Genome Sequencing of selected type strains of the family Eggerthellaceae.</title>
        <authorList>
            <person name="Danylec N."/>
            <person name="Stoll D.A."/>
            <person name="Doetsch A."/>
            <person name="Huch M."/>
        </authorList>
    </citation>
    <scope>NUCLEOTIDE SEQUENCE [LARGE SCALE GENOMIC DNA]</scope>
    <source>
        <strain evidence="2">DSM 16106</strain>
    </source>
</reference>
<dbReference type="AlphaFoldDB" id="A0A3N0BJV3"/>
<dbReference type="OrthoDB" id="3172521at2"/>
<proteinExistence type="predicted"/>
<name>A0A3N0BJV3_9ACTN</name>
<comment type="caution">
    <text evidence="1">The sequence shown here is derived from an EMBL/GenBank/DDBJ whole genome shotgun (WGS) entry which is preliminary data.</text>
</comment>